<dbReference type="SUPFAM" id="SSF103473">
    <property type="entry name" value="MFS general substrate transporter"/>
    <property type="match status" value="1"/>
</dbReference>
<feature type="domain" description="Major facilitator superfamily (MFS) profile" evidence="8">
    <location>
        <begin position="9"/>
        <end position="408"/>
    </location>
</feature>
<feature type="transmembrane region" description="Helical" evidence="7">
    <location>
        <begin position="173"/>
        <end position="192"/>
    </location>
</feature>
<dbReference type="EMBL" id="CP007217">
    <property type="protein sequence ID" value="AJR10115.1"/>
    <property type="molecule type" value="Genomic_DNA"/>
</dbReference>
<dbReference type="GO" id="GO:0022857">
    <property type="term" value="F:transmembrane transporter activity"/>
    <property type="evidence" value="ECO:0007669"/>
    <property type="project" value="InterPro"/>
</dbReference>
<feature type="transmembrane region" description="Helical" evidence="7">
    <location>
        <begin position="264"/>
        <end position="284"/>
    </location>
</feature>
<feature type="transmembrane region" description="Helical" evidence="7">
    <location>
        <begin position="319"/>
        <end position="340"/>
    </location>
</feature>
<dbReference type="AlphaFoldDB" id="A0A069ZWL6"/>
<evidence type="ECO:0000256" key="7">
    <source>
        <dbReference type="SAM" id="Phobius"/>
    </source>
</evidence>
<feature type="transmembrane region" description="Helical" evidence="7">
    <location>
        <begin position="12"/>
        <end position="35"/>
    </location>
</feature>
<dbReference type="KEGG" id="cmx:DNC_00050"/>
<dbReference type="CDD" id="cd06173">
    <property type="entry name" value="MFS_MefA_like"/>
    <property type="match status" value="1"/>
</dbReference>
<evidence type="ECO:0000256" key="3">
    <source>
        <dbReference type="ARBA" id="ARBA00022475"/>
    </source>
</evidence>
<dbReference type="InterPro" id="IPR020846">
    <property type="entry name" value="MFS_dom"/>
</dbReference>
<keyword evidence="4 7" id="KW-0812">Transmembrane</keyword>
<evidence type="ECO:0000259" key="8">
    <source>
        <dbReference type="PROSITE" id="PS50850"/>
    </source>
</evidence>
<feature type="transmembrane region" description="Helical" evidence="7">
    <location>
        <begin position="352"/>
        <end position="374"/>
    </location>
</feature>
<dbReference type="GeneID" id="1245533"/>
<comment type="subcellular location">
    <subcellularLocation>
        <location evidence="1">Cell membrane</location>
        <topology evidence="1">Multi-pass membrane protein</topology>
    </subcellularLocation>
</comment>
<evidence type="ECO:0000256" key="6">
    <source>
        <dbReference type="ARBA" id="ARBA00023136"/>
    </source>
</evidence>
<dbReference type="KEGG" id="cmg:NC81_00050"/>
<proteinExistence type="predicted"/>
<evidence type="ECO:0000313" key="10">
    <source>
        <dbReference type="Proteomes" id="UP000260363"/>
    </source>
</evidence>
<dbReference type="GO" id="GO:0005886">
    <property type="term" value="C:plasma membrane"/>
    <property type="evidence" value="ECO:0007669"/>
    <property type="project" value="UniProtKB-SubCell"/>
</dbReference>
<keyword evidence="6 7" id="KW-0472">Membrane</keyword>
<dbReference type="PATRIC" id="fig|83560.10.peg.10"/>
<feature type="transmembrane region" description="Helical" evidence="7">
    <location>
        <begin position="47"/>
        <end position="66"/>
    </location>
</feature>
<keyword evidence="5 7" id="KW-1133">Transmembrane helix</keyword>
<sequence length="559" mass="62150">MSIVARKRSFQALVVTHFLTIINDNLYKFLLVFSLLEGKTLEENAKILSLVSFFFALPYILLAPFSGSLADRFQKRNIILLTRVAEIFCAILGVYFFHIHSVLGGYLVLVLMACHSAIFGPAKMGILPEMLPIEELSKANGAMTAATYSGSILGSCLAPLMVDLTQDFIANSYELSAWFCVISSILSLFIAFRIRASNVKNKQQKIAYVSFKNLWGVFKETRNIAYLTTSVFLVAFFLFVGAYVQLQIIPFVEFTLGYSKHYGAYLFPIVAVGMGVGSYMAGWVSGKDIKLGFSPLAAVGVGFSMMVLCLLSSSIAAVLILLFCLGLFGGIYQVPLHAYIQFVSPEHKRGQVLALNNFLDFSGVLLAAGFVRLLGSGLRLTPDQSFLYMGSLVMCLAVLSLWLFKEHVYRLLLARVLKRQLGESFASPKADDVRCFFVPATSYRETRRILSLFPKTVRSRVFILDKKLQPGWTTYLIPHCVTTIFSYGVEGTAFTNWIDQQVEEVRQLLKKQPSLGVVCLGDQSQSQFFFAQLRASGLAAQYVTLVRDAGTKYSLHLSE</sequence>
<dbReference type="KEGG" id="cmm:NC80_00050"/>
<dbReference type="Pfam" id="PF07690">
    <property type="entry name" value="MFS_1"/>
    <property type="match status" value="1"/>
</dbReference>
<evidence type="ECO:0000256" key="2">
    <source>
        <dbReference type="ARBA" id="ARBA00022448"/>
    </source>
</evidence>
<dbReference type="PROSITE" id="PS50850">
    <property type="entry name" value="MFS"/>
    <property type="match status" value="1"/>
</dbReference>
<dbReference type="InterPro" id="IPR036259">
    <property type="entry name" value="MFS_trans_sf"/>
</dbReference>
<feature type="transmembrane region" description="Helical" evidence="7">
    <location>
        <begin position="386"/>
        <end position="404"/>
    </location>
</feature>
<feature type="transmembrane region" description="Helical" evidence="7">
    <location>
        <begin position="291"/>
        <end position="313"/>
    </location>
</feature>
<dbReference type="Gene3D" id="1.20.1250.20">
    <property type="entry name" value="MFS general substrate transporter like domains"/>
    <property type="match status" value="1"/>
</dbReference>
<evidence type="ECO:0000256" key="5">
    <source>
        <dbReference type="ARBA" id="ARBA00022989"/>
    </source>
</evidence>
<dbReference type="STRING" id="83560.NC80_00050"/>
<feature type="transmembrane region" description="Helical" evidence="7">
    <location>
        <begin position="224"/>
        <end position="244"/>
    </location>
</feature>
<evidence type="ECO:0000313" key="9">
    <source>
        <dbReference type="EMBL" id="AJR10115.1"/>
    </source>
</evidence>
<reference evidence="9 10" key="1">
    <citation type="submission" date="2014-02" db="EMBL/GenBank/DDBJ databases">
        <authorList>
            <person name="Chen C."/>
            <person name="Conrad T.A."/>
            <person name="Zhou Z."/>
            <person name="Lai Z."/>
            <person name="Zhong G."/>
        </authorList>
    </citation>
    <scope>NUCLEOTIDE SEQUENCE [LARGE SCALE GENOMIC DNA]</scope>
    <source>
        <strain evidence="9 10">Nigg3-28</strain>
    </source>
</reference>
<evidence type="ECO:0000256" key="4">
    <source>
        <dbReference type="ARBA" id="ARBA00022692"/>
    </source>
</evidence>
<keyword evidence="2" id="KW-0813">Transport</keyword>
<protein>
    <submittedName>
        <fullName evidence="9">Multidrug DMT transporter permease</fullName>
    </submittedName>
</protein>
<dbReference type="PANTHER" id="PTHR43266">
    <property type="entry name" value="MACROLIDE-EFFLUX PROTEIN"/>
    <property type="match status" value="1"/>
</dbReference>
<dbReference type="InterPro" id="IPR011701">
    <property type="entry name" value="MFS"/>
</dbReference>
<keyword evidence="3" id="KW-1003">Cell membrane</keyword>
<dbReference type="OMA" id="VQVWHVY"/>
<dbReference type="Proteomes" id="UP000260363">
    <property type="component" value="Chromosome"/>
</dbReference>
<name>A0A069ZWL6_CHLMR</name>
<accession>A0A069ZWL6</accession>
<dbReference type="RefSeq" id="WP_010229094.1">
    <property type="nucleotide sequence ID" value="NZ_CP007217.1"/>
</dbReference>
<evidence type="ECO:0000256" key="1">
    <source>
        <dbReference type="ARBA" id="ARBA00004651"/>
    </source>
</evidence>
<dbReference type="PANTHER" id="PTHR43266:SF2">
    <property type="entry name" value="MAJOR FACILITATOR SUPERFAMILY (MFS) PROFILE DOMAIN-CONTAINING PROTEIN"/>
    <property type="match status" value="1"/>
</dbReference>
<gene>
    <name evidence="9" type="ORF">BD36_00055</name>
</gene>
<organism evidence="9 10">
    <name type="scientific">Chlamydia muridarum</name>
    <dbReference type="NCBI Taxonomy" id="83560"/>
    <lineage>
        <taxon>Bacteria</taxon>
        <taxon>Pseudomonadati</taxon>
        <taxon>Chlamydiota</taxon>
        <taxon>Chlamydiia</taxon>
        <taxon>Chlamydiales</taxon>
        <taxon>Chlamydiaceae</taxon>
        <taxon>Chlamydia/Chlamydophila group</taxon>
        <taxon>Chlamydia</taxon>
    </lineage>
</organism>